<dbReference type="Proteomes" id="UP000770717">
    <property type="component" value="Unassembled WGS sequence"/>
</dbReference>
<proteinExistence type="predicted"/>
<dbReference type="AlphaFoldDB" id="A0A8J6ELB4"/>
<dbReference type="EMBL" id="WNTK01000190">
    <property type="protein sequence ID" value="KAG9471076.1"/>
    <property type="molecule type" value="Genomic_DNA"/>
</dbReference>
<keyword evidence="3" id="KW-1185">Reference proteome</keyword>
<evidence type="ECO:0000256" key="1">
    <source>
        <dbReference type="SAM" id="MobiDB-lite"/>
    </source>
</evidence>
<feature type="region of interest" description="Disordered" evidence="1">
    <location>
        <begin position="1"/>
        <end position="27"/>
    </location>
</feature>
<sequence length="96" mass="10705">MPPPSQKQANSSKILAGGGGGREHKPNSRLHYPWPSLWLLRSHWLLLLSHGTGQPLSKRWHISNKGKEGWIMHEIGSRGAGLRPLIQKFSLCIPLS</sequence>
<reference evidence="2" key="1">
    <citation type="thesis" date="2020" institute="ProQuest LLC" country="789 East Eisenhower Parkway, Ann Arbor, MI, USA">
        <title>Comparative Genomics and Chromosome Evolution.</title>
        <authorList>
            <person name="Mudd A.B."/>
        </authorList>
    </citation>
    <scope>NUCLEOTIDE SEQUENCE</scope>
    <source>
        <strain evidence="2">HN-11 Male</strain>
        <tissue evidence="2">Kidney and liver</tissue>
    </source>
</reference>
<evidence type="ECO:0000313" key="2">
    <source>
        <dbReference type="EMBL" id="KAG9471076.1"/>
    </source>
</evidence>
<name>A0A8J6ELB4_ELECQ</name>
<accession>A0A8J6ELB4</accession>
<gene>
    <name evidence="2" type="ORF">GDO78_015996</name>
</gene>
<feature type="compositionally biased region" description="Polar residues" evidence="1">
    <location>
        <begin position="1"/>
        <end position="13"/>
    </location>
</feature>
<evidence type="ECO:0000313" key="3">
    <source>
        <dbReference type="Proteomes" id="UP000770717"/>
    </source>
</evidence>
<organism evidence="2 3">
    <name type="scientific">Eleutherodactylus coqui</name>
    <name type="common">Puerto Rican coqui</name>
    <dbReference type="NCBI Taxonomy" id="57060"/>
    <lineage>
        <taxon>Eukaryota</taxon>
        <taxon>Metazoa</taxon>
        <taxon>Chordata</taxon>
        <taxon>Craniata</taxon>
        <taxon>Vertebrata</taxon>
        <taxon>Euteleostomi</taxon>
        <taxon>Amphibia</taxon>
        <taxon>Batrachia</taxon>
        <taxon>Anura</taxon>
        <taxon>Neobatrachia</taxon>
        <taxon>Hyloidea</taxon>
        <taxon>Eleutherodactylidae</taxon>
        <taxon>Eleutherodactylinae</taxon>
        <taxon>Eleutherodactylus</taxon>
        <taxon>Eleutherodactylus</taxon>
    </lineage>
</organism>
<comment type="caution">
    <text evidence="2">The sequence shown here is derived from an EMBL/GenBank/DDBJ whole genome shotgun (WGS) entry which is preliminary data.</text>
</comment>
<protein>
    <submittedName>
        <fullName evidence="2">Uncharacterized protein</fullName>
    </submittedName>
</protein>